<dbReference type="Proteomes" id="UP000237822">
    <property type="component" value="Unassembled WGS sequence"/>
</dbReference>
<proteinExistence type="predicted"/>
<organism evidence="1 2">
    <name type="scientific">Knoellia remsis</name>
    <dbReference type="NCBI Taxonomy" id="407159"/>
    <lineage>
        <taxon>Bacteria</taxon>
        <taxon>Bacillati</taxon>
        <taxon>Actinomycetota</taxon>
        <taxon>Actinomycetes</taxon>
        <taxon>Micrococcales</taxon>
        <taxon>Intrasporangiaceae</taxon>
        <taxon>Knoellia</taxon>
    </lineage>
</organism>
<keyword evidence="2" id="KW-1185">Reference proteome</keyword>
<name>A0A2T0U812_9MICO</name>
<reference evidence="1 2" key="1">
    <citation type="submission" date="2018-03" db="EMBL/GenBank/DDBJ databases">
        <title>Genomic Encyclopedia of Archaeal and Bacterial Type Strains, Phase II (KMG-II): from individual species to whole genera.</title>
        <authorList>
            <person name="Goeker M."/>
        </authorList>
    </citation>
    <scope>NUCLEOTIDE SEQUENCE [LARGE SCALE GENOMIC DNA]</scope>
    <source>
        <strain evidence="1 2">ATCC BAA-1496</strain>
    </source>
</reference>
<dbReference type="EMBL" id="PVTI01000026">
    <property type="protein sequence ID" value="PRY54012.1"/>
    <property type="molecule type" value="Genomic_DNA"/>
</dbReference>
<evidence type="ECO:0000313" key="2">
    <source>
        <dbReference type="Proteomes" id="UP000237822"/>
    </source>
</evidence>
<gene>
    <name evidence="1" type="ORF">BCF74_12626</name>
</gene>
<comment type="caution">
    <text evidence="1">The sequence shown here is derived from an EMBL/GenBank/DDBJ whole genome shotgun (WGS) entry which is preliminary data.</text>
</comment>
<sequence>MLGCTAYGMTESTATTRVTAARGGQTTRVMTQFFVPFGRS</sequence>
<dbReference type="AlphaFoldDB" id="A0A2T0U812"/>
<protein>
    <submittedName>
        <fullName evidence="1">Uncharacterized protein</fullName>
    </submittedName>
</protein>
<accession>A0A2T0U812</accession>
<evidence type="ECO:0000313" key="1">
    <source>
        <dbReference type="EMBL" id="PRY54012.1"/>
    </source>
</evidence>